<evidence type="ECO:0000313" key="1">
    <source>
        <dbReference type="EMBL" id="MDP9750674.1"/>
    </source>
</evidence>
<sequence>MRRIIALLIIVISLLGTLAYVNLAPAYMNDKKVMQQYLLAREREPRAYGER</sequence>
<keyword evidence="2" id="KW-1185">Reference proteome</keyword>
<reference evidence="1 2" key="1">
    <citation type="submission" date="2023-07" db="EMBL/GenBank/DDBJ databases">
        <title>Genomic Encyclopedia of Type Strains, Phase IV (KMG-IV): sequencing the most valuable type-strain genomes for metagenomic binning, comparative biology and taxonomic classification.</title>
        <authorList>
            <person name="Goeker M."/>
        </authorList>
    </citation>
    <scope>NUCLEOTIDE SEQUENCE [LARGE SCALE GENOMIC DNA]</scope>
    <source>
        <strain evidence="1 2">DSM 25963</strain>
    </source>
</reference>
<comment type="caution">
    <text evidence="1">The sequence shown here is derived from an EMBL/GenBank/DDBJ whole genome shotgun (WGS) entry which is preliminary data.</text>
</comment>
<evidence type="ECO:0000313" key="2">
    <source>
        <dbReference type="Proteomes" id="UP001223886"/>
    </source>
</evidence>
<dbReference type="RefSeq" id="WP_307681076.1">
    <property type="nucleotide sequence ID" value="NZ_JAURUP010000009.1"/>
</dbReference>
<accession>A0ABT9M3G5</accession>
<dbReference type="Proteomes" id="UP001223886">
    <property type="component" value="Unassembled WGS sequence"/>
</dbReference>
<name>A0ABT9M3G5_9THEO</name>
<proteinExistence type="predicted"/>
<dbReference type="EMBL" id="JAURUP010000009">
    <property type="protein sequence ID" value="MDP9750674.1"/>
    <property type="molecule type" value="Genomic_DNA"/>
</dbReference>
<organism evidence="1 2">
    <name type="scientific">Thermoanaerobacter pentosaceus</name>
    <dbReference type="NCBI Taxonomy" id="694059"/>
    <lineage>
        <taxon>Bacteria</taxon>
        <taxon>Bacillati</taxon>
        <taxon>Bacillota</taxon>
        <taxon>Clostridia</taxon>
        <taxon>Thermoanaerobacterales</taxon>
        <taxon>Thermoanaerobacteraceae</taxon>
        <taxon>Thermoanaerobacter</taxon>
    </lineage>
</organism>
<gene>
    <name evidence="1" type="ORF">J2S24_001145</name>
</gene>
<protein>
    <submittedName>
        <fullName evidence="1">Tfp pilus assembly protein PilV</fullName>
    </submittedName>
</protein>